<feature type="domain" description="Glycosyl hydrolase family 32 C-terminal" evidence="6">
    <location>
        <begin position="426"/>
        <end position="562"/>
    </location>
</feature>
<dbReference type="SMART" id="SM00640">
    <property type="entry name" value="Glyco_32"/>
    <property type="match status" value="1"/>
</dbReference>
<dbReference type="InterPro" id="IPR013189">
    <property type="entry name" value="Glyco_hydro_32_C"/>
</dbReference>
<sequence length="596" mass="64575">MNDPCGPSYDPSSGLYHLFYQFHPAHIAWGNISWGHATPTDLVAWTDVSGWERYDAVAIAPGPPGSLDHLSVFSGSAQFIPVSANQTCGLPIACDGCETVLLAFYTAVRHLPTAWNLPYTPGTETQVLAFSSDDGLTFSKFEDASTAVNPVIASPPEGLNVTGFRDPFFALWPEMDAILGVASDDPHWYAVLGSGIKEVGPRLELYCARATDLTEWTYLGPLFAVAGNASWSERFSGSYGYNFEVAGAFSLRERRGDGGDGVSVHHFVTMGSEGGNTTLHPLVHWPLWAEIDIARAENGSAASVTRSSVVRNSFYDAPHDRRLVFGWIPEDLNVLQPQGWAGAITLPRELFVSVYRDLANTNDVLSQNGSWTAVQEADGRWSMTTLGIRPAPDVVTALRSNATYARLENVVRAMSNTTEPEFIGIPRGTTASVGFALRRSPDGEEQAVVVYDPVAETLTIDLSDSTTLDSPYVDTANHIAPLSLLDTYNNTCAGVDGDKEGVMREPLALDIFLDNSIVEVFANARVALVGRTYPARGDSLGVGYIVGPGSGEVTFATLEVWEGLLRVWPYRPENTSMPLVFDSPAKSGNYTWWTGV</sequence>
<dbReference type="InterPro" id="IPR013148">
    <property type="entry name" value="Glyco_hydro_32_N"/>
</dbReference>
<reference evidence="7 8" key="1">
    <citation type="journal article" date="2012" name="Science">
        <title>The Paleozoic origin of enzymatic lignin decomposition reconstructed from 31 fungal genomes.</title>
        <authorList>
            <person name="Floudas D."/>
            <person name="Binder M."/>
            <person name="Riley R."/>
            <person name="Barry K."/>
            <person name="Blanchette R.A."/>
            <person name="Henrissat B."/>
            <person name="Martinez A.T."/>
            <person name="Otillar R."/>
            <person name="Spatafora J.W."/>
            <person name="Yadav J.S."/>
            <person name="Aerts A."/>
            <person name="Benoit I."/>
            <person name="Boyd A."/>
            <person name="Carlson A."/>
            <person name="Copeland A."/>
            <person name="Coutinho P.M."/>
            <person name="de Vries R.P."/>
            <person name="Ferreira P."/>
            <person name="Findley K."/>
            <person name="Foster B."/>
            <person name="Gaskell J."/>
            <person name="Glotzer D."/>
            <person name="Gorecki P."/>
            <person name="Heitman J."/>
            <person name="Hesse C."/>
            <person name="Hori C."/>
            <person name="Igarashi K."/>
            <person name="Jurgens J.A."/>
            <person name="Kallen N."/>
            <person name="Kersten P."/>
            <person name="Kohler A."/>
            <person name="Kuees U."/>
            <person name="Kumar T.K.A."/>
            <person name="Kuo A."/>
            <person name="LaButti K."/>
            <person name="Larrondo L.F."/>
            <person name="Lindquist E."/>
            <person name="Ling A."/>
            <person name="Lombard V."/>
            <person name="Lucas S."/>
            <person name="Lundell T."/>
            <person name="Martin R."/>
            <person name="McLaughlin D.J."/>
            <person name="Morgenstern I."/>
            <person name="Morin E."/>
            <person name="Murat C."/>
            <person name="Nagy L.G."/>
            <person name="Nolan M."/>
            <person name="Ohm R.A."/>
            <person name="Patyshakuliyeva A."/>
            <person name="Rokas A."/>
            <person name="Ruiz-Duenas F.J."/>
            <person name="Sabat G."/>
            <person name="Salamov A."/>
            <person name="Samejima M."/>
            <person name="Schmutz J."/>
            <person name="Slot J.C."/>
            <person name="St John F."/>
            <person name="Stenlid J."/>
            <person name="Sun H."/>
            <person name="Sun S."/>
            <person name="Syed K."/>
            <person name="Tsang A."/>
            <person name="Wiebenga A."/>
            <person name="Young D."/>
            <person name="Pisabarro A."/>
            <person name="Eastwood D.C."/>
            <person name="Martin F."/>
            <person name="Cullen D."/>
            <person name="Grigoriev I.V."/>
            <person name="Hibbett D.S."/>
        </authorList>
    </citation>
    <scope>NUCLEOTIDE SEQUENCE</scope>
    <source>
        <strain evidence="8">FP-58527</strain>
    </source>
</reference>
<dbReference type="FunCoup" id="S8FIA7">
    <property type="interactions" value="132"/>
</dbReference>
<evidence type="ECO:0000313" key="8">
    <source>
        <dbReference type="Proteomes" id="UP000015241"/>
    </source>
</evidence>
<evidence type="ECO:0000256" key="3">
    <source>
        <dbReference type="ARBA" id="ARBA00023295"/>
    </source>
</evidence>
<dbReference type="AlphaFoldDB" id="S8FIA7"/>
<dbReference type="OrthoDB" id="202537at2759"/>
<keyword evidence="3 4" id="KW-0326">Glycosidase</keyword>
<dbReference type="InterPro" id="IPR023296">
    <property type="entry name" value="Glyco_hydro_beta-prop_sf"/>
</dbReference>
<protein>
    <recommendedName>
        <fullName evidence="9">Glycosyl hydrolase family 32 N-terminal domain-containing protein</fullName>
    </recommendedName>
</protein>
<dbReference type="Gene3D" id="2.60.120.560">
    <property type="entry name" value="Exo-inulinase, domain 1"/>
    <property type="match status" value="1"/>
</dbReference>
<dbReference type="InterPro" id="IPR001362">
    <property type="entry name" value="Glyco_hydro_32"/>
</dbReference>
<evidence type="ECO:0000256" key="1">
    <source>
        <dbReference type="ARBA" id="ARBA00009902"/>
    </source>
</evidence>
<proteinExistence type="inferred from homology"/>
<dbReference type="GO" id="GO:0005987">
    <property type="term" value="P:sucrose catabolic process"/>
    <property type="evidence" value="ECO:0007669"/>
    <property type="project" value="TreeGrafter"/>
</dbReference>
<dbReference type="PANTHER" id="PTHR42800">
    <property type="entry name" value="EXOINULINASE INUD (AFU_ORTHOLOGUE AFUA_5G00480)"/>
    <property type="match status" value="1"/>
</dbReference>
<dbReference type="InParanoid" id="S8FIA7"/>
<name>S8FIA7_FOMSC</name>
<dbReference type="Proteomes" id="UP000015241">
    <property type="component" value="Unassembled WGS sequence"/>
</dbReference>
<dbReference type="EMBL" id="KE504168">
    <property type="protein sequence ID" value="EPS98124.1"/>
    <property type="molecule type" value="Genomic_DNA"/>
</dbReference>
<organism evidence="7 8">
    <name type="scientific">Fomitopsis schrenkii</name>
    <name type="common">Brown rot fungus</name>
    <dbReference type="NCBI Taxonomy" id="2126942"/>
    <lineage>
        <taxon>Eukaryota</taxon>
        <taxon>Fungi</taxon>
        <taxon>Dikarya</taxon>
        <taxon>Basidiomycota</taxon>
        <taxon>Agaricomycotina</taxon>
        <taxon>Agaricomycetes</taxon>
        <taxon>Polyporales</taxon>
        <taxon>Fomitopsis</taxon>
    </lineage>
</organism>
<evidence type="ECO:0000313" key="7">
    <source>
        <dbReference type="EMBL" id="EPS98124.1"/>
    </source>
</evidence>
<dbReference type="CDD" id="cd18621">
    <property type="entry name" value="GH32_XdINV-like"/>
    <property type="match status" value="1"/>
</dbReference>
<evidence type="ECO:0000259" key="6">
    <source>
        <dbReference type="Pfam" id="PF08244"/>
    </source>
</evidence>
<dbReference type="PANTHER" id="PTHR42800:SF3">
    <property type="entry name" value="GLYCOSYL HYDROLASE FAMILY 32 N-TERMINAL DOMAIN-CONTAINING PROTEIN"/>
    <property type="match status" value="1"/>
</dbReference>
<keyword evidence="2 4" id="KW-0378">Hydrolase</keyword>
<evidence type="ECO:0000256" key="2">
    <source>
        <dbReference type="ARBA" id="ARBA00022801"/>
    </source>
</evidence>
<keyword evidence="8" id="KW-1185">Reference proteome</keyword>
<dbReference type="Pfam" id="PF08244">
    <property type="entry name" value="Glyco_hydro_32C"/>
    <property type="match status" value="1"/>
</dbReference>
<dbReference type="GO" id="GO:0005737">
    <property type="term" value="C:cytoplasm"/>
    <property type="evidence" value="ECO:0007669"/>
    <property type="project" value="TreeGrafter"/>
</dbReference>
<dbReference type="InterPro" id="IPR013320">
    <property type="entry name" value="ConA-like_dom_sf"/>
</dbReference>
<comment type="similarity">
    <text evidence="1 4">Belongs to the glycosyl hydrolase 32 family.</text>
</comment>
<evidence type="ECO:0008006" key="9">
    <source>
        <dbReference type="Google" id="ProtNLM"/>
    </source>
</evidence>
<dbReference type="eggNOG" id="KOG0228">
    <property type="taxonomic scope" value="Eukaryota"/>
</dbReference>
<evidence type="ECO:0000256" key="4">
    <source>
        <dbReference type="RuleBase" id="RU362110"/>
    </source>
</evidence>
<dbReference type="STRING" id="743788.S8FIA7"/>
<accession>S8FIA7</accession>
<dbReference type="Pfam" id="PF00251">
    <property type="entry name" value="Glyco_hydro_32N"/>
    <property type="match status" value="1"/>
</dbReference>
<dbReference type="HOGENOM" id="CLU_013784_3_0_1"/>
<dbReference type="Gene3D" id="2.115.10.20">
    <property type="entry name" value="Glycosyl hydrolase domain, family 43"/>
    <property type="match status" value="1"/>
</dbReference>
<dbReference type="SUPFAM" id="SSF49899">
    <property type="entry name" value="Concanavalin A-like lectins/glucanases"/>
    <property type="match status" value="1"/>
</dbReference>
<feature type="domain" description="Glycosyl hydrolase family 32 N-terminal" evidence="5">
    <location>
        <begin position="1"/>
        <end position="352"/>
    </location>
</feature>
<dbReference type="SUPFAM" id="SSF75005">
    <property type="entry name" value="Arabinanase/levansucrase/invertase"/>
    <property type="match status" value="1"/>
</dbReference>
<dbReference type="GO" id="GO:0004575">
    <property type="term" value="F:sucrose alpha-glucosidase activity"/>
    <property type="evidence" value="ECO:0007669"/>
    <property type="project" value="TreeGrafter"/>
</dbReference>
<gene>
    <name evidence="7" type="ORF">FOMPIDRAFT_1031604</name>
</gene>
<evidence type="ECO:0000259" key="5">
    <source>
        <dbReference type="Pfam" id="PF00251"/>
    </source>
</evidence>